<organism evidence="6 7">
    <name type="scientific">Nonomuraea longicatena</name>
    <dbReference type="NCBI Taxonomy" id="83682"/>
    <lineage>
        <taxon>Bacteria</taxon>
        <taxon>Bacillati</taxon>
        <taxon>Actinomycetota</taxon>
        <taxon>Actinomycetes</taxon>
        <taxon>Streptosporangiales</taxon>
        <taxon>Streptosporangiaceae</taxon>
        <taxon>Nonomuraea</taxon>
    </lineage>
</organism>
<dbReference type="Proteomes" id="UP001501578">
    <property type="component" value="Unassembled WGS sequence"/>
</dbReference>
<dbReference type="InterPro" id="IPR051453">
    <property type="entry name" value="MBL_Glyoxalase_II"/>
</dbReference>
<reference evidence="6 7" key="1">
    <citation type="journal article" date="2019" name="Int. J. Syst. Evol. Microbiol.">
        <title>The Global Catalogue of Microorganisms (GCM) 10K type strain sequencing project: providing services to taxonomists for standard genome sequencing and annotation.</title>
        <authorList>
            <consortium name="The Broad Institute Genomics Platform"/>
            <consortium name="The Broad Institute Genome Sequencing Center for Infectious Disease"/>
            <person name="Wu L."/>
            <person name="Ma J."/>
        </authorList>
    </citation>
    <scope>NUCLEOTIDE SEQUENCE [LARGE SCALE GENOMIC DNA]</scope>
    <source>
        <strain evidence="6 7">JCM 11136</strain>
    </source>
</reference>
<dbReference type="SMART" id="SM00849">
    <property type="entry name" value="Lactamase_B"/>
    <property type="match status" value="1"/>
</dbReference>
<gene>
    <name evidence="6" type="ORF">GCM10009560_39190</name>
</gene>
<dbReference type="PANTHER" id="PTHR46233:SF3">
    <property type="entry name" value="HYDROXYACYLGLUTATHIONE HYDROLASE GLOC"/>
    <property type="match status" value="1"/>
</dbReference>
<evidence type="ECO:0000256" key="2">
    <source>
        <dbReference type="ARBA" id="ARBA00022723"/>
    </source>
</evidence>
<keyword evidence="7" id="KW-1185">Reference proteome</keyword>
<comment type="caution">
    <text evidence="6">The sequence shown here is derived from an EMBL/GenBank/DDBJ whole genome shotgun (WGS) entry which is preliminary data.</text>
</comment>
<proteinExistence type="predicted"/>
<comment type="cofactor">
    <cofactor evidence="1">
        <name>Zn(2+)</name>
        <dbReference type="ChEBI" id="CHEBI:29105"/>
    </cofactor>
</comment>
<keyword evidence="2" id="KW-0479">Metal-binding</keyword>
<name>A0ABN1PTN9_9ACTN</name>
<keyword evidence="3" id="KW-0378">Hydrolase</keyword>
<dbReference type="EMBL" id="BAAAHQ010000020">
    <property type="protein sequence ID" value="GAA0933143.1"/>
    <property type="molecule type" value="Genomic_DNA"/>
</dbReference>
<protein>
    <submittedName>
        <fullName evidence="6">MBL fold metallo-hydrolase</fullName>
    </submittedName>
</protein>
<dbReference type="Gene3D" id="3.60.15.10">
    <property type="entry name" value="Ribonuclease Z/Hydroxyacylglutathione hydrolase-like"/>
    <property type="match status" value="1"/>
</dbReference>
<dbReference type="Pfam" id="PF00753">
    <property type="entry name" value="Lactamase_B"/>
    <property type="match status" value="1"/>
</dbReference>
<evidence type="ECO:0000313" key="6">
    <source>
        <dbReference type="EMBL" id="GAA0933143.1"/>
    </source>
</evidence>
<sequence length="253" mass="26897">MVRSPATRTGTLRLHSHWLFDEIQLRQMLIAGFPAGAFQTNCYVVAPAAGAECVIVDPGQDAAAGVDELLREHRLKPVAVLLTHGHLDHVWSVAPVCGARGIPAWIHPEDRHLLSDPAKGWSDTSAEIFGGITLSEPDDVEELSDGAVLSLAGLELVVDHTPGHTRGSVSFRLPGDEIMFSGDLLFAGSIGRTDLPGGDYPTILRSLADKCLSLPDATVVLPGHGPKTTIGHERLANPYLRDIAPPAGPTRGI</sequence>
<feature type="domain" description="Metallo-beta-lactamase" evidence="5">
    <location>
        <begin position="39"/>
        <end position="224"/>
    </location>
</feature>
<evidence type="ECO:0000256" key="4">
    <source>
        <dbReference type="ARBA" id="ARBA00022833"/>
    </source>
</evidence>
<evidence type="ECO:0000259" key="5">
    <source>
        <dbReference type="SMART" id="SM00849"/>
    </source>
</evidence>
<accession>A0ABN1PTN9</accession>
<dbReference type="CDD" id="cd06262">
    <property type="entry name" value="metallo-hydrolase-like_MBL-fold"/>
    <property type="match status" value="1"/>
</dbReference>
<dbReference type="PANTHER" id="PTHR46233">
    <property type="entry name" value="HYDROXYACYLGLUTATHIONE HYDROLASE GLOC"/>
    <property type="match status" value="1"/>
</dbReference>
<dbReference type="SUPFAM" id="SSF56281">
    <property type="entry name" value="Metallo-hydrolase/oxidoreductase"/>
    <property type="match status" value="1"/>
</dbReference>
<evidence type="ECO:0000256" key="3">
    <source>
        <dbReference type="ARBA" id="ARBA00022801"/>
    </source>
</evidence>
<evidence type="ECO:0000313" key="7">
    <source>
        <dbReference type="Proteomes" id="UP001501578"/>
    </source>
</evidence>
<evidence type="ECO:0000256" key="1">
    <source>
        <dbReference type="ARBA" id="ARBA00001947"/>
    </source>
</evidence>
<keyword evidence="4" id="KW-0862">Zinc</keyword>
<dbReference type="InterPro" id="IPR001279">
    <property type="entry name" value="Metallo-B-lactamas"/>
</dbReference>
<dbReference type="InterPro" id="IPR036866">
    <property type="entry name" value="RibonucZ/Hydroxyglut_hydro"/>
</dbReference>